<dbReference type="InterPro" id="IPR036264">
    <property type="entry name" value="Bact_exopeptidase_dim_dom"/>
</dbReference>
<dbReference type="HOGENOM" id="CLU_021802_3_0_1"/>
<dbReference type="CDD" id="cd05652">
    <property type="entry name" value="M20_ArgE_DapE-like_fungal"/>
    <property type="match status" value="1"/>
</dbReference>
<evidence type="ECO:0000256" key="4">
    <source>
        <dbReference type="SAM" id="SignalP"/>
    </source>
</evidence>
<dbReference type="PANTHER" id="PTHR43808">
    <property type="entry name" value="ACETYLORNITHINE DEACETYLASE"/>
    <property type="match status" value="1"/>
</dbReference>
<evidence type="ECO:0000313" key="6">
    <source>
        <dbReference type="EMBL" id="EFW99808.1"/>
    </source>
</evidence>
<proteinExistence type="inferred from homology"/>
<accession>F0XQR6</accession>
<gene>
    <name evidence="6" type="ORF">CMQ_126</name>
</gene>
<name>F0XQR6_GROCL</name>
<feature type="chain" id="PRO_5003262354" evidence="4">
    <location>
        <begin position="20"/>
        <end position="429"/>
    </location>
</feature>
<keyword evidence="3" id="KW-0378">Hydrolase</keyword>
<comment type="similarity">
    <text evidence="1">Belongs to the peptidase M20A family.</text>
</comment>
<dbReference type="InterPro" id="IPR050072">
    <property type="entry name" value="Peptidase_M20A"/>
</dbReference>
<dbReference type="InterPro" id="IPR011650">
    <property type="entry name" value="Peptidase_M20_dimer"/>
</dbReference>
<keyword evidence="7" id="KW-1185">Reference proteome</keyword>
<dbReference type="InParanoid" id="F0XQR6"/>
<keyword evidence="2" id="KW-0479">Metal-binding</keyword>
<dbReference type="RefSeq" id="XP_014169223.1">
    <property type="nucleotide sequence ID" value="XM_014313748.1"/>
</dbReference>
<dbReference type="Proteomes" id="UP000007796">
    <property type="component" value="Unassembled WGS sequence"/>
</dbReference>
<reference evidence="6 7" key="1">
    <citation type="journal article" date="2011" name="Proc. Natl. Acad. Sci. U.S.A.">
        <title>Genome and transcriptome analyses of the mountain pine beetle-fungal symbiont Grosmannia clavigera, a lodgepole pine pathogen.</title>
        <authorList>
            <person name="DiGuistini S."/>
            <person name="Wang Y."/>
            <person name="Liao N.Y."/>
            <person name="Taylor G."/>
            <person name="Tanguay P."/>
            <person name="Feau N."/>
            <person name="Henrissat B."/>
            <person name="Chan S.K."/>
            <person name="Hesse-Orce U."/>
            <person name="Alamouti S.M."/>
            <person name="Tsui C.K.M."/>
            <person name="Docking R.T."/>
            <person name="Levasseur A."/>
            <person name="Haridas S."/>
            <person name="Robertson G."/>
            <person name="Birol I."/>
            <person name="Holt R.A."/>
            <person name="Marra M.A."/>
            <person name="Hamelin R.C."/>
            <person name="Hirst M."/>
            <person name="Jones S.J.M."/>
            <person name="Bohlmann J."/>
            <person name="Breuil C."/>
        </authorList>
    </citation>
    <scope>NUCLEOTIDE SEQUENCE [LARGE SCALE GENOMIC DNA]</scope>
    <source>
        <strain evidence="7">kw1407 / UAMH 11150</strain>
    </source>
</reference>
<dbReference type="InterPro" id="IPR002933">
    <property type="entry name" value="Peptidase_M20"/>
</dbReference>
<dbReference type="GO" id="GO:0046872">
    <property type="term" value="F:metal ion binding"/>
    <property type="evidence" value="ECO:0007669"/>
    <property type="project" value="UniProtKB-KW"/>
</dbReference>
<dbReference type="Pfam" id="PF07687">
    <property type="entry name" value="M20_dimer"/>
    <property type="match status" value="1"/>
</dbReference>
<organism evidence="7">
    <name type="scientific">Grosmannia clavigera (strain kw1407 / UAMH 11150)</name>
    <name type="common">Blue stain fungus</name>
    <name type="synonym">Graphiocladiella clavigera</name>
    <dbReference type="NCBI Taxonomy" id="655863"/>
    <lineage>
        <taxon>Eukaryota</taxon>
        <taxon>Fungi</taxon>
        <taxon>Dikarya</taxon>
        <taxon>Ascomycota</taxon>
        <taxon>Pezizomycotina</taxon>
        <taxon>Sordariomycetes</taxon>
        <taxon>Sordariomycetidae</taxon>
        <taxon>Ophiostomatales</taxon>
        <taxon>Ophiostomataceae</taxon>
        <taxon>Leptographium</taxon>
    </lineage>
</organism>
<evidence type="ECO:0000259" key="5">
    <source>
        <dbReference type="Pfam" id="PF07687"/>
    </source>
</evidence>
<dbReference type="SUPFAM" id="SSF53187">
    <property type="entry name" value="Zn-dependent exopeptidases"/>
    <property type="match status" value="1"/>
</dbReference>
<dbReference type="AlphaFoldDB" id="F0XQR6"/>
<protein>
    <submittedName>
        <fullName evidence="6">Acetylornithine deacetylase</fullName>
    </submittedName>
</protein>
<dbReference type="EMBL" id="GL629807">
    <property type="protein sequence ID" value="EFW99808.1"/>
    <property type="molecule type" value="Genomic_DNA"/>
</dbReference>
<evidence type="ECO:0000256" key="1">
    <source>
        <dbReference type="ARBA" id="ARBA00006247"/>
    </source>
</evidence>
<sequence>MRTTSLSGLLLLLASRASADFQRPQRPLSVDLADEAANRRPQTSAPPYRDDLLALHRGLVETASVTGTEADVGAWLVDYLRQRNYTAVRQAVQPRESGQKRFNVVAWMGGSSEDDLSWSSSSSSSFALPPSRVLVTSHIDVVPPHIGYAIDDAGDAITSKTAIRGRGSVDAKGSVAAQLTAVEALRRAGRVGPGDLALLYVVGEEDGGDGMVAFSASLSPSFAFQSAIFGEPTENRLACGHKGILGCTVTARGRAGHSGYPWLGRSANELLLRGLLAVVDTDLGSSPLYGATTVNIGRMAGGVAANVIPADATAHIAIRVATAPQADGHERVRTRLTDALRSVDPDPNHLDVTCGHGYGVVECNCHVEGFQTMVANYGTDIPGLAGNHTRYLYGPGSILVAHSDHETLTVGDLEEAVEGYKTLIEHALQ</sequence>
<dbReference type="STRING" id="655863.F0XQR6"/>
<dbReference type="PANTHER" id="PTHR43808:SF30">
    <property type="entry name" value="ACETYLORNITHINE DEACETYLASE"/>
    <property type="match status" value="1"/>
</dbReference>
<feature type="domain" description="Peptidase M20 dimerisation" evidence="5">
    <location>
        <begin position="240"/>
        <end position="343"/>
    </location>
</feature>
<keyword evidence="4" id="KW-0732">Signal</keyword>
<dbReference type="eggNOG" id="KOG2275">
    <property type="taxonomic scope" value="Eukaryota"/>
</dbReference>
<evidence type="ECO:0000313" key="7">
    <source>
        <dbReference type="Proteomes" id="UP000007796"/>
    </source>
</evidence>
<dbReference type="SUPFAM" id="SSF55031">
    <property type="entry name" value="Bacterial exopeptidase dimerisation domain"/>
    <property type="match status" value="1"/>
</dbReference>
<evidence type="ECO:0000256" key="2">
    <source>
        <dbReference type="ARBA" id="ARBA00022723"/>
    </source>
</evidence>
<dbReference type="Gene3D" id="3.40.630.10">
    <property type="entry name" value="Zn peptidases"/>
    <property type="match status" value="1"/>
</dbReference>
<dbReference type="GO" id="GO:0016787">
    <property type="term" value="F:hydrolase activity"/>
    <property type="evidence" value="ECO:0007669"/>
    <property type="project" value="UniProtKB-KW"/>
</dbReference>
<dbReference type="Gene3D" id="3.30.70.360">
    <property type="match status" value="1"/>
</dbReference>
<feature type="signal peptide" evidence="4">
    <location>
        <begin position="1"/>
        <end position="19"/>
    </location>
</feature>
<dbReference type="OrthoDB" id="3064516at2759"/>
<dbReference type="Pfam" id="PF01546">
    <property type="entry name" value="Peptidase_M20"/>
    <property type="match status" value="1"/>
</dbReference>
<evidence type="ECO:0000256" key="3">
    <source>
        <dbReference type="ARBA" id="ARBA00022801"/>
    </source>
</evidence>
<dbReference type="GeneID" id="25974118"/>